<keyword evidence="2" id="KW-0472">Membrane</keyword>
<proteinExistence type="predicted"/>
<feature type="transmembrane region" description="Helical" evidence="2">
    <location>
        <begin position="1716"/>
        <end position="1739"/>
    </location>
</feature>
<dbReference type="EMBL" id="LK055101">
    <property type="protein sequence ID" value="CDR71658.1"/>
    <property type="molecule type" value="Genomic_DNA"/>
</dbReference>
<dbReference type="KEGG" id="bbig:BBBOND_0003160"/>
<dbReference type="GeneID" id="24561879"/>
<sequence>MTSINHDYNLCPVTLLFPSSTSCHCPDHVPLRELGKKFDENKMCEITLNNNPTNILNNLCTGLKTFLGFNPDSKGYDGKGIVYSDLDRLCDGVMGFLYQVLKDVSEKQPYETGKEYLNTLVSSTLKSNLNSGHDGFCKAFPMVTVNVNRYNQAVKSSNENIKKKMEKLQTEMKLFTKGALKGILPKADENDFHKVVQAVDAVNRELDSCKNYAKVFTDALNIDDKSVTDAVDELHSPLSVRVKDALRTVKQESERLGKLSERQQSELRETDEKIKKTLGDLRVSVDCKIGDDVKEFVRNLRMKVQPIKKHLDDITTELSQYVIELQTWINETKKYINEIRDTDVKRIVNETTDSLTGKTNLIADKATELLKWRERLNTQIAVVKSAVKEKVVEVQGAIASLGRQFTDGGADVPNTIEKIMTHLEDKMGTIEGYVGESKLGAIRGSDISIQQNWDALKDKITRLVGDIYEESSTGKMNYLGKVDKGLKAYAALFNDAKGANVLEKTVGGWVAEIVKSEAVKGLLKEYVRQNEEYRYFTGSLSVRGTDAMRDCVIPILKEQITEHLKDIQPETSYYSIPSTVEDKLSYVKKYLTRLSEEVMGKQGDVVSQVSESVKLQRELVPYNGGGTYKPYFLTFAVHAALSALKHTAERLAEQLESFATKDTNLGTNLPAAIKQVELIGQQFDGKTQKTFGASITKALEDVRREIKKLNGQFEQALQNGTTDSTTIAAYVDKYVEAIDTYANSIDLGYIETGLSNLSSGIQSNLKALSDAVKETTNIVNAKLENFIDLRIGKPVIRGEANADTLQAIYDKLDKLQNGPVSEAVKLTNALLDQYLAAAEKHYTKQLTEYVDFQVKDATKQLTTYVHKQYIDTVKLQLEQFSDRVTAQLNGLPGDISRDLTVGFKGFMTAFEKNFITDSRSISGIRHVNPKLTPRIESPLSKAADMVNYSFGSFFVHLENQEDFKRDFSKLQAFKKSLTKLLSGLLKSLHFDHTFSTNLDALNNAVTSFKPATYGDAKCPSLLNALKAGFTPLVEELKKAYVSTYSLRTIEWEKLTEAENRNYAKICWTITPILYDALTELKNRLEYENWNDYQIYHRTDITSSLHALFFRDNGYDVHRPENAEHGELNHRQDFNGSSILKHLTNETHNLFSQRSSPVTGIAPSASGSDALDVTIAEESGLVQKLYDFLQTYFRVCHLTRIEKPRAPCSVYEILVWCCGLQFNPVYEKLKAHIESEFMKEDKQRPGTKTLQPFEAHPSPFQHTHIDEALYKVSSDSHAVLTAILGHGHKDGIYACEFSNNSMKLDYPSNLIQLLCTLFDLLKRLYHQLYFLLQQCRHNAQLSGWRECHYGRYIGGSGWQCNTKQCPKQDCDQRHDQSGSQTSGQYPNCGVKSPLQSFLEDGLKGHLPHSVAARGSSLSCGTCGNTAGMPCRTPMGFADIGAIASHTMIGRNICEVLYYFCGRHNSPLTRLCGYLNCLLPSAPKTLADMFSFYHHLTDRWGMHGNEHKKEAFEEKVNAANFGRSYGEFKVYHLFTPSHSALKKGHSDGSLGSLVCLSRDSVVCGPYLRPISHAIYETFSSEHADKYLSWIVYLTASFYDLLKKLYDECNSKCGSRGSNCHVKACIKECRTTSTTYQPPRYHDRNCKSIVSCNNTLPTLAKYGFVFGDPERLNGSAGIEKKRTCRDFCTVFAEAFEKDSHLVKFFKAIDKFMFTIRAPFLWMNVALWSLSLFYLICVMVGRLDVLHIKSHLRSPSSHKITAQSLLAASQVGRLAKISYLQP</sequence>
<gene>
    <name evidence="3" type="ORF">BBBOND_0003160</name>
</gene>
<organism evidence="3">
    <name type="scientific">Babesia bigemina</name>
    <dbReference type="NCBI Taxonomy" id="5866"/>
    <lineage>
        <taxon>Eukaryota</taxon>
        <taxon>Sar</taxon>
        <taxon>Alveolata</taxon>
        <taxon>Apicomplexa</taxon>
        <taxon>Aconoidasida</taxon>
        <taxon>Piroplasmida</taxon>
        <taxon>Babesiidae</taxon>
        <taxon>Babesia</taxon>
    </lineage>
</organism>
<evidence type="ECO:0000313" key="3">
    <source>
        <dbReference type="EMBL" id="CDR71658.1"/>
    </source>
</evidence>
<keyword evidence="1" id="KW-0175">Coiled coil</keyword>
<reference evidence="3" key="2">
    <citation type="submission" date="2014-06" db="EMBL/GenBank/DDBJ databases">
        <authorList>
            <person name="Aslett M."/>
            <person name="De Silva Nishadi"/>
        </authorList>
    </citation>
    <scope>NUCLEOTIDE SEQUENCE</scope>
    <source>
        <strain evidence="3">Bond</strain>
    </source>
</reference>
<feature type="coiled-coil region" evidence="1">
    <location>
        <begin position="147"/>
        <end position="178"/>
    </location>
</feature>
<name>A0A061BT27_BABBI</name>
<dbReference type="InterPro" id="IPR050163">
    <property type="entry name" value="Apolipoprotein_A1/A4/E"/>
</dbReference>
<reference evidence="3" key="1">
    <citation type="journal article" date="2014" name="Nucleic Acids Res.">
        <title>The evolutionary dynamics of variant antigen genes in Babesia reveal a history of genomic innovation underlying host-parasite interaction.</title>
        <authorList>
            <person name="Jackson A.P."/>
            <person name="Otto T.D."/>
            <person name="Darby A."/>
            <person name="Ramaprasad A."/>
            <person name="Xia D."/>
            <person name="Echaide I.E."/>
            <person name="Farber M."/>
            <person name="Gahlot S."/>
            <person name="Gamble J."/>
            <person name="Gupta D."/>
            <person name="Gupta Y."/>
            <person name="Jackson L."/>
            <person name="Malandrin L."/>
            <person name="Malas T.B."/>
            <person name="Moussa E."/>
            <person name="Nair M."/>
            <person name="Reid AJ."/>
            <person name="Sanders M."/>
            <person name="Sharma J."/>
            <person name="Tracey A."/>
            <person name="Quail M.A."/>
            <person name="Weir W."/>
            <person name="Wastling J.M."/>
            <person name="Hall N."/>
            <person name="Willadsen P."/>
            <person name="Lingelbach K."/>
            <person name="Shiels B."/>
            <person name="Tait A."/>
            <person name="Berriman M."/>
            <person name="Allred D.R."/>
            <person name="Pain A."/>
        </authorList>
    </citation>
    <scope>NUCLEOTIDE SEQUENCE</scope>
    <source>
        <strain evidence="3">Bond</strain>
    </source>
</reference>
<dbReference type="PANTHER" id="PTHR18976:SF34">
    <property type="entry name" value="LIPID-BINDING PROTEIN"/>
    <property type="match status" value="1"/>
</dbReference>
<protein>
    <recommendedName>
        <fullName evidence="4">C3H1-type domain-containing protein</fullName>
    </recommendedName>
</protein>
<dbReference type="PANTHER" id="PTHR18976">
    <property type="entry name" value="APOLIPOPROTEIN"/>
    <property type="match status" value="1"/>
</dbReference>
<evidence type="ECO:0000256" key="1">
    <source>
        <dbReference type="SAM" id="Coils"/>
    </source>
</evidence>
<dbReference type="VEuPathDB" id="PiroplasmaDB:BBBOND_0003160"/>
<accession>A0A061BT27</accession>
<evidence type="ECO:0008006" key="4">
    <source>
        <dbReference type="Google" id="ProtNLM"/>
    </source>
</evidence>
<keyword evidence="2" id="KW-0812">Transmembrane</keyword>
<evidence type="ECO:0000256" key="2">
    <source>
        <dbReference type="SAM" id="Phobius"/>
    </source>
</evidence>
<dbReference type="RefSeq" id="XP_012770605.1">
    <property type="nucleotide sequence ID" value="XM_012915151.1"/>
</dbReference>
<keyword evidence="2" id="KW-1133">Transmembrane helix</keyword>